<dbReference type="InterPro" id="IPR036388">
    <property type="entry name" value="WH-like_DNA-bd_sf"/>
</dbReference>
<sequence length="458" mass="51322">MALPTDNPSPLLALLQRHGPSSAQQLASALGVSQPTVSRMLDSEGDRAIRIGRARRTRYAAVRNVRGLGTHWPLFRIDARGRPQAFGEMRALYGAGVQVSIDSTPDWFRDEFVDGVFPGVPWFLDDQRPQGFLGRLFAQRWARELGLHADVLMWDDDAVLTALLLQGGDEQGNFVLGEGALERALTGSHDEVSVSDRDTRYTVLAEKVLAGESVGSSAAGEQPKFTAMVRDADGSPRHVIVKFSESVGSSPAARRWADLLICEHLADELLAEHGDHSAKTNLVWSQDRLCLEVSRFDRLGAYGRRGCVTLAAWSDAHDGERDDWPRATERMRRAGWVQLEDVERVRRRWWFGRMIGNTDMHFGNLSFFLDDSLPMSLTPSYDMLPMLYRPASNGAIVARDYAPPVPMPADMAVWQEVAGWSESYWRTVSNHAELSREMRDIARKNRILMSQARQRFSS</sequence>
<keyword evidence="7" id="KW-1185">Reference proteome</keyword>
<gene>
    <name evidence="6" type="primary">yjjJ</name>
    <name evidence="6" type="ORF">HBF25_20655</name>
</gene>
<evidence type="ECO:0000256" key="2">
    <source>
        <dbReference type="ARBA" id="ARBA00022679"/>
    </source>
</evidence>
<keyword evidence="3" id="KW-0418">Kinase</keyword>
<organism evidence="6 7">
    <name type="scientific">Luteibacter anthropi</name>
    <dbReference type="NCBI Taxonomy" id="564369"/>
    <lineage>
        <taxon>Bacteria</taxon>
        <taxon>Pseudomonadati</taxon>
        <taxon>Pseudomonadota</taxon>
        <taxon>Gammaproteobacteria</taxon>
        <taxon>Lysobacterales</taxon>
        <taxon>Rhodanobacteraceae</taxon>
        <taxon>Luteibacter</taxon>
    </lineage>
</organism>
<evidence type="ECO:0000313" key="6">
    <source>
        <dbReference type="EMBL" id="NII08803.1"/>
    </source>
</evidence>
<dbReference type="InterPro" id="IPR012893">
    <property type="entry name" value="HipA-like_C"/>
</dbReference>
<dbReference type="Pfam" id="PF07804">
    <property type="entry name" value="HipA_C"/>
    <property type="match status" value="1"/>
</dbReference>
<feature type="domain" description="HipA-like C-terminal" evidence="5">
    <location>
        <begin position="216"/>
        <end position="443"/>
    </location>
</feature>
<dbReference type="InterPro" id="IPR000835">
    <property type="entry name" value="HTH_MarR-typ"/>
</dbReference>
<dbReference type="EMBL" id="JAARLZ010000015">
    <property type="protein sequence ID" value="NII08803.1"/>
    <property type="molecule type" value="Genomic_DNA"/>
</dbReference>
<dbReference type="RefSeq" id="WP_166952308.1">
    <property type="nucleotide sequence ID" value="NZ_JAARLZ010000015.1"/>
</dbReference>
<reference evidence="6 7" key="1">
    <citation type="submission" date="2020-03" db="EMBL/GenBank/DDBJ databases">
        <authorList>
            <person name="Lai Q."/>
        </authorList>
    </citation>
    <scope>NUCLEOTIDE SEQUENCE [LARGE SCALE GENOMIC DNA]</scope>
    <source>
        <strain evidence="6 7">CCUG 25036</strain>
    </source>
</reference>
<accession>A0A7X5UE35</accession>
<evidence type="ECO:0000313" key="7">
    <source>
        <dbReference type="Proteomes" id="UP000490980"/>
    </source>
</evidence>
<dbReference type="InterPro" id="IPR036390">
    <property type="entry name" value="WH_DNA-bd_sf"/>
</dbReference>
<comment type="similarity">
    <text evidence="1">Belongs to the HipA Ser/Thr kinase family.</text>
</comment>
<dbReference type="PANTHER" id="PTHR37419">
    <property type="entry name" value="SERINE/THREONINE-PROTEIN KINASE TOXIN HIPA"/>
    <property type="match status" value="1"/>
</dbReference>
<dbReference type="GO" id="GO:0004674">
    <property type="term" value="F:protein serine/threonine kinase activity"/>
    <property type="evidence" value="ECO:0007669"/>
    <property type="project" value="TreeGrafter"/>
</dbReference>
<name>A0A7X5UE35_9GAMM</name>
<dbReference type="NCBIfam" id="NF007297">
    <property type="entry name" value="PRK09775.1"/>
    <property type="match status" value="1"/>
</dbReference>
<keyword evidence="2" id="KW-0808">Transferase</keyword>
<comment type="caution">
    <text evidence="6">The sequence shown here is derived from an EMBL/GenBank/DDBJ whole genome shotgun (WGS) entry which is preliminary data.</text>
</comment>
<evidence type="ECO:0000256" key="3">
    <source>
        <dbReference type="ARBA" id="ARBA00022777"/>
    </source>
</evidence>
<dbReference type="GO" id="GO:0003700">
    <property type="term" value="F:DNA-binding transcription factor activity"/>
    <property type="evidence" value="ECO:0007669"/>
    <property type="project" value="InterPro"/>
</dbReference>
<dbReference type="Gene3D" id="1.10.10.10">
    <property type="entry name" value="Winged helix-like DNA-binding domain superfamily/Winged helix DNA-binding domain"/>
    <property type="match status" value="1"/>
</dbReference>
<protein>
    <submittedName>
        <fullName evidence="6">Type II toxin-antitoxin system HipA family toxin YjjJ</fullName>
    </submittedName>
</protein>
<dbReference type="PANTHER" id="PTHR37419:SF8">
    <property type="entry name" value="TOXIN YJJJ"/>
    <property type="match status" value="1"/>
</dbReference>
<dbReference type="AlphaFoldDB" id="A0A7X5UE35"/>
<proteinExistence type="inferred from homology"/>
<dbReference type="Proteomes" id="UP000490980">
    <property type="component" value="Unassembled WGS sequence"/>
</dbReference>
<dbReference type="Pfam" id="PF01047">
    <property type="entry name" value="MarR"/>
    <property type="match status" value="1"/>
</dbReference>
<dbReference type="GO" id="GO:0005829">
    <property type="term" value="C:cytosol"/>
    <property type="evidence" value="ECO:0007669"/>
    <property type="project" value="TreeGrafter"/>
</dbReference>
<evidence type="ECO:0000259" key="4">
    <source>
        <dbReference type="Pfam" id="PF01047"/>
    </source>
</evidence>
<evidence type="ECO:0000259" key="5">
    <source>
        <dbReference type="Pfam" id="PF07804"/>
    </source>
</evidence>
<dbReference type="InterPro" id="IPR052028">
    <property type="entry name" value="HipA_Ser/Thr_kinase"/>
</dbReference>
<dbReference type="SUPFAM" id="SSF46785">
    <property type="entry name" value="Winged helix' DNA-binding domain"/>
    <property type="match status" value="1"/>
</dbReference>
<feature type="domain" description="HTH marR-type" evidence="4">
    <location>
        <begin position="11"/>
        <end position="42"/>
    </location>
</feature>
<evidence type="ECO:0000256" key="1">
    <source>
        <dbReference type="ARBA" id="ARBA00010164"/>
    </source>
</evidence>